<sequence>VREGIDLKRMMIFEWLATFPAMFYGMYNTGEQANEAIVAGYSALEDWRLALLNMFGVTMGSGAGLFHNF</sequence>
<organism evidence="1 2">
    <name type="scientific">Psychromonas aquatilis</name>
    <dbReference type="NCBI Taxonomy" id="2005072"/>
    <lineage>
        <taxon>Bacteria</taxon>
        <taxon>Pseudomonadati</taxon>
        <taxon>Pseudomonadota</taxon>
        <taxon>Gammaproteobacteria</taxon>
        <taxon>Alteromonadales</taxon>
        <taxon>Psychromonadaceae</taxon>
        <taxon>Psychromonas</taxon>
    </lineage>
</organism>
<proteinExistence type="predicted"/>
<name>A0ABU9GUT0_9GAMM</name>
<evidence type="ECO:0000313" key="1">
    <source>
        <dbReference type="EMBL" id="MEL0631106.1"/>
    </source>
</evidence>
<comment type="caution">
    <text evidence="1">The sequence shown here is derived from an EMBL/GenBank/DDBJ whole genome shotgun (WGS) entry which is preliminary data.</text>
</comment>
<reference evidence="1 2" key="1">
    <citation type="submission" date="2024-02" db="EMBL/GenBank/DDBJ databases">
        <title>Bacteria isolated from the canopy kelp, Nereocystis luetkeana.</title>
        <authorList>
            <person name="Pfister C.A."/>
            <person name="Younker I.T."/>
            <person name="Light S.H."/>
        </authorList>
    </citation>
    <scope>NUCLEOTIDE SEQUENCE [LARGE SCALE GENOMIC DNA]</scope>
    <source>
        <strain evidence="1 2">TI.1.05</strain>
    </source>
</reference>
<feature type="non-terminal residue" evidence="1">
    <location>
        <position position="69"/>
    </location>
</feature>
<feature type="non-terminal residue" evidence="1">
    <location>
        <position position="1"/>
    </location>
</feature>
<dbReference type="EMBL" id="JBAKAZ010000480">
    <property type="protein sequence ID" value="MEL0631106.1"/>
    <property type="molecule type" value="Genomic_DNA"/>
</dbReference>
<evidence type="ECO:0000313" key="2">
    <source>
        <dbReference type="Proteomes" id="UP001369082"/>
    </source>
</evidence>
<gene>
    <name evidence="1" type="ORF">V6256_16235</name>
</gene>
<protein>
    <submittedName>
        <fullName evidence="1">NADH:ubiquinone reductase (Na(+)-transporting) subunit B</fullName>
    </submittedName>
</protein>
<keyword evidence="2" id="KW-1185">Reference proteome</keyword>
<accession>A0ABU9GUT0</accession>
<dbReference type="Proteomes" id="UP001369082">
    <property type="component" value="Unassembled WGS sequence"/>
</dbReference>